<accession>A0A502CNC4</accession>
<dbReference type="Pfam" id="PF01435">
    <property type="entry name" value="Peptidase_M48"/>
    <property type="match status" value="1"/>
</dbReference>
<keyword evidence="4" id="KW-0378">Hydrolase</keyword>
<proteinExistence type="predicted"/>
<feature type="signal peptide" evidence="7">
    <location>
        <begin position="1"/>
        <end position="17"/>
    </location>
</feature>
<dbReference type="Gene3D" id="3.30.2010.10">
    <property type="entry name" value="Metalloproteases ('zincins'), catalytic domain"/>
    <property type="match status" value="1"/>
</dbReference>
<comment type="cofactor">
    <cofactor evidence="1">
        <name>Zn(2+)</name>
        <dbReference type="ChEBI" id="CHEBI:29105"/>
    </cofactor>
</comment>
<evidence type="ECO:0000313" key="11">
    <source>
        <dbReference type="Proteomes" id="UP000318413"/>
    </source>
</evidence>
<dbReference type="GO" id="GO:0046872">
    <property type="term" value="F:metal ion binding"/>
    <property type="evidence" value="ECO:0007669"/>
    <property type="project" value="UniProtKB-KW"/>
</dbReference>
<keyword evidence="3" id="KW-0479">Metal-binding</keyword>
<evidence type="ECO:0000256" key="1">
    <source>
        <dbReference type="ARBA" id="ARBA00001947"/>
    </source>
</evidence>
<evidence type="ECO:0000259" key="8">
    <source>
        <dbReference type="Pfam" id="PF01435"/>
    </source>
</evidence>
<keyword evidence="5" id="KW-0862">Zinc</keyword>
<dbReference type="PANTHER" id="PTHR22726:SF1">
    <property type="entry name" value="METALLOENDOPEPTIDASE OMA1, MITOCHONDRIAL"/>
    <property type="match status" value="1"/>
</dbReference>
<feature type="domain" description="LysM" evidence="9">
    <location>
        <begin position="436"/>
        <end position="480"/>
    </location>
</feature>
<protein>
    <submittedName>
        <fullName evidence="10">LysM peptidoglycan-binding domain-containing protein</fullName>
    </submittedName>
</protein>
<sequence length="483" mass="50814">MRHFISLALLLSTPALAQTNSFQTGRAAPITAAERQQGNQTNASITAQYGGALAGRQAAYVEAVGRRIAVQSGLSSSPQAFDVKLLNSPVENAFAIPGGYVYVTRNLVALMNDEAELAAVMGHEVGHVAARHSAKRQSAATRNSIFGSLGQAIVGAIAGNSAIGGLLSRGVGVGSQLATLGYSRGQETQADDLAIRYLASAGYDPLALSTVLESLARQTALEGRISGDARAVPQWASTHPDPAARVRRAAQQAAAIRGGEQARNRDAFLTAIDGMMYGDDPQQGVIDGRTFLYPAFGVAFDVPQGFTLQNGSDAVAISGQGAQANFGALPFTGDLDRYVQSVVQSIGGSPSAAPLQRNTVNGFRTAYTQLRAVSSNTPVDVTIFAYQLGSTRAAHFVIVAPAGSGAGALEPMLGSLRRLSNDDAARVRPRYLRAVTVRSGDTAQSLSARMAYDDLRLERFLVLNRLDPREPLQPGEKVKVVTY</sequence>
<gene>
    <name evidence="10" type="ORF">EAH84_07270</name>
</gene>
<dbReference type="InterPro" id="IPR051156">
    <property type="entry name" value="Mito/Outer_Membr_Metalloprot"/>
</dbReference>
<evidence type="ECO:0000256" key="6">
    <source>
        <dbReference type="ARBA" id="ARBA00023049"/>
    </source>
</evidence>
<dbReference type="Pfam" id="PF01476">
    <property type="entry name" value="LysM"/>
    <property type="match status" value="1"/>
</dbReference>
<evidence type="ECO:0000256" key="4">
    <source>
        <dbReference type="ARBA" id="ARBA00022801"/>
    </source>
</evidence>
<dbReference type="EMBL" id="RCZK01000004">
    <property type="protein sequence ID" value="TPG13191.1"/>
    <property type="molecule type" value="Genomic_DNA"/>
</dbReference>
<dbReference type="GO" id="GO:0016020">
    <property type="term" value="C:membrane"/>
    <property type="evidence" value="ECO:0007669"/>
    <property type="project" value="TreeGrafter"/>
</dbReference>
<dbReference type="Proteomes" id="UP000318413">
    <property type="component" value="Unassembled WGS sequence"/>
</dbReference>
<keyword evidence="11" id="KW-1185">Reference proteome</keyword>
<keyword evidence="7" id="KW-0732">Signal</keyword>
<evidence type="ECO:0000256" key="5">
    <source>
        <dbReference type="ARBA" id="ARBA00022833"/>
    </source>
</evidence>
<feature type="domain" description="Peptidase M48" evidence="8">
    <location>
        <begin position="57"/>
        <end position="250"/>
    </location>
</feature>
<dbReference type="PANTHER" id="PTHR22726">
    <property type="entry name" value="METALLOENDOPEPTIDASE OMA1"/>
    <property type="match status" value="1"/>
</dbReference>
<comment type="caution">
    <text evidence="10">The sequence shown here is derived from an EMBL/GenBank/DDBJ whole genome shotgun (WGS) entry which is preliminary data.</text>
</comment>
<dbReference type="AlphaFoldDB" id="A0A502CNC4"/>
<dbReference type="GO" id="GO:0004222">
    <property type="term" value="F:metalloendopeptidase activity"/>
    <property type="evidence" value="ECO:0007669"/>
    <property type="project" value="InterPro"/>
</dbReference>
<organism evidence="10 11">
    <name type="scientific">Sphingomonas oligophenolica</name>
    <dbReference type="NCBI Taxonomy" id="301154"/>
    <lineage>
        <taxon>Bacteria</taxon>
        <taxon>Pseudomonadati</taxon>
        <taxon>Pseudomonadota</taxon>
        <taxon>Alphaproteobacteria</taxon>
        <taxon>Sphingomonadales</taxon>
        <taxon>Sphingomonadaceae</taxon>
        <taxon>Sphingomonas</taxon>
    </lineage>
</organism>
<dbReference type="RefSeq" id="WP_140870052.1">
    <property type="nucleotide sequence ID" value="NZ_RCZK01000004.1"/>
</dbReference>
<evidence type="ECO:0000313" key="10">
    <source>
        <dbReference type="EMBL" id="TPG13191.1"/>
    </source>
</evidence>
<feature type="chain" id="PRO_5021456457" evidence="7">
    <location>
        <begin position="18"/>
        <end position="483"/>
    </location>
</feature>
<dbReference type="GO" id="GO:0051603">
    <property type="term" value="P:proteolysis involved in protein catabolic process"/>
    <property type="evidence" value="ECO:0007669"/>
    <property type="project" value="TreeGrafter"/>
</dbReference>
<keyword evidence="2" id="KW-0645">Protease</keyword>
<dbReference type="InterPro" id="IPR001915">
    <property type="entry name" value="Peptidase_M48"/>
</dbReference>
<dbReference type="CDD" id="cd07324">
    <property type="entry name" value="M48C_Oma1-like"/>
    <property type="match status" value="1"/>
</dbReference>
<keyword evidence="6" id="KW-0482">Metalloprotease</keyword>
<evidence type="ECO:0000256" key="2">
    <source>
        <dbReference type="ARBA" id="ARBA00022670"/>
    </source>
</evidence>
<evidence type="ECO:0000256" key="3">
    <source>
        <dbReference type="ARBA" id="ARBA00022723"/>
    </source>
</evidence>
<dbReference type="InterPro" id="IPR018392">
    <property type="entry name" value="LysM"/>
</dbReference>
<evidence type="ECO:0000259" key="9">
    <source>
        <dbReference type="Pfam" id="PF01476"/>
    </source>
</evidence>
<evidence type="ECO:0000256" key="7">
    <source>
        <dbReference type="SAM" id="SignalP"/>
    </source>
</evidence>
<name>A0A502CNC4_9SPHN</name>
<reference evidence="10 11" key="1">
    <citation type="journal article" date="2019" name="Environ. Microbiol.">
        <title>Species interactions and distinct microbial communities in high Arctic permafrost affected cryosols are associated with the CH4 and CO2 gas fluxes.</title>
        <authorList>
            <person name="Altshuler I."/>
            <person name="Hamel J."/>
            <person name="Turney S."/>
            <person name="Magnuson E."/>
            <person name="Levesque R."/>
            <person name="Greer C."/>
            <person name="Whyte L.G."/>
        </authorList>
    </citation>
    <scope>NUCLEOTIDE SEQUENCE [LARGE SCALE GENOMIC DNA]</scope>
    <source>
        <strain evidence="10 11">S5.1</strain>
    </source>
</reference>
<dbReference type="OrthoDB" id="9810445at2"/>